<dbReference type="AlphaFoldDB" id="A0A5D4KA00"/>
<accession>A0A5D4KA00</accession>
<comment type="caution">
    <text evidence="7">The sequence shown here is derived from an EMBL/GenBank/DDBJ whole genome shotgun (WGS) entry which is preliminary data.</text>
</comment>
<dbReference type="EMBL" id="VTEH01000014">
    <property type="protein sequence ID" value="TYR73982.1"/>
    <property type="molecule type" value="Genomic_DNA"/>
</dbReference>
<name>A0A5D4KA00_9BACI</name>
<keyword evidence="2 5" id="KW-0812">Transmembrane</keyword>
<dbReference type="InterPro" id="IPR004474">
    <property type="entry name" value="LytR_CpsA_psr"/>
</dbReference>
<keyword evidence="5" id="KW-0472">Membrane</keyword>
<dbReference type="RefSeq" id="WP_148947817.1">
    <property type="nucleotide sequence ID" value="NZ_VTEH01000014.1"/>
</dbReference>
<evidence type="ECO:0000256" key="5">
    <source>
        <dbReference type="SAM" id="Phobius"/>
    </source>
</evidence>
<evidence type="ECO:0000313" key="7">
    <source>
        <dbReference type="EMBL" id="TYR73982.1"/>
    </source>
</evidence>
<comment type="similarity">
    <text evidence="1">Belongs to the LytR/CpsA/Psr (LCP) family.</text>
</comment>
<dbReference type="Gene3D" id="3.30.420.590">
    <property type="match status" value="1"/>
</dbReference>
<dbReference type="Gene3D" id="3.40.630.190">
    <property type="entry name" value="LCP protein"/>
    <property type="match status" value="1"/>
</dbReference>
<dbReference type="GO" id="GO:0071555">
    <property type="term" value="P:cell wall organization"/>
    <property type="evidence" value="ECO:0007669"/>
    <property type="project" value="UniProtKB-KW"/>
</dbReference>
<dbReference type="PANTHER" id="PTHR33392">
    <property type="entry name" value="POLYISOPRENYL-TEICHOIC ACID--PEPTIDOGLYCAN TEICHOIC ACID TRANSFERASE TAGU"/>
    <property type="match status" value="1"/>
</dbReference>
<keyword evidence="3" id="KW-0735">Signal-anchor</keyword>
<evidence type="ECO:0000256" key="4">
    <source>
        <dbReference type="ARBA" id="ARBA00022989"/>
    </source>
</evidence>
<dbReference type="Pfam" id="PF03816">
    <property type="entry name" value="LytR_cpsA_psr"/>
    <property type="match status" value="1"/>
</dbReference>
<feature type="domain" description="Cell envelope-related transcriptional attenuator" evidence="6">
    <location>
        <begin position="107"/>
        <end position="231"/>
    </location>
</feature>
<dbReference type="InterPro" id="IPR050922">
    <property type="entry name" value="LytR/CpsA/Psr_CW_biosynth"/>
</dbReference>
<keyword evidence="4 5" id="KW-1133">Transmembrane helix</keyword>
<proteinExistence type="inferred from homology"/>
<dbReference type="Proteomes" id="UP000323317">
    <property type="component" value="Unassembled WGS sequence"/>
</dbReference>
<reference evidence="7 8" key="1">
    <citation type="submission" date="2019-08" db="EMBL/GenBank/DDBJ databases">
        <title>Bacillus genomes from the desert of Cuatro Cienegas, Coahuila.</title>
        <authorList>
            <person name="Olmedo-Alvarez G."/>
        </authorList>
    </citation>
    <scope>NUCLEOTIDE SEQUENCE [LARGE SCALE GENOMIC DNA]</scope>
    <source>
        <strain evidence="7 8">CH40_1T</strain>
    </source>
</reference>
<organism evidence="7 8">
    <name type="scientific">Rossellomorea vietnamensis</name>
    <dbReference type="NCBI Taxonomy" id="218284"/>
    <lineage>
        <taxon>Bacteria</taxon>
        <taxon>Bacillati</taxon>
        <taxon>Bacillota</taxon>
        <taxon>Bacilli</taxon>
        <taxon>Bacillales</taxon>
        <taxon>Bacillaceae</taxon>
        <taxon>Rossellomorea</taxon>
    </lineage>
</organism>
<evidence type="ECO:0000259" key="6">
    <source>
        <dbReference type="Pfam" id="PF03816"/>
    </source>
</evidence>
<evidence type="ECO:0000313" key="8">
    <source>
        <dbReference type="Proteomes" id="UP000323317"/>
    </source>
</evidence>
<gene>
    <name evidence="7" type="ORF">FZC79_16110</name>
</gene>
<dbReference type="PANTHER" id="PTHR33392:SF6">
    <property type="entry name" value="POLYISOPRENYL-TEICHOIC ACID--PEPTIDOGLYCAN TEICHOIC ACID TRANSFERASE TAGU"/>
    <property type="match status" value="1"/>
</dbReference>
<evidence type="ECO:0000256" key="3">
    <source>
        <dbReference type="ARBA" id="ARBA00022968"/>
    </source>
</evidence>
<protein>
    <recommendedName>
        <fullName evidence="6">Cell envelope-related transcriptional attenuator domain-containing protein</fullName>
    </recommendedName>
</protein>
<evidence type="ECO:0000256" key="1">
    <source>
        <dbReference type="ARBA" id="ARBA00006068"/>
    </source>
</evidence>
<evidence type="ECO:0000256" key="2">
    <source>
        <dbReference type="ARBA" id="ARBA00022692"/>
    </source>
</evidence>
<feature type="transmembrane region" description="Helical" evidence="5">
    <location>
        <begin position="51"/>
        <end position="72"/>
    </location>
</feature>
<sequence>MEDKELEKTLKEFHNADLKFTHEDREKVFQKIENHHNQKSKLFLSNLSRRAAPLMAAAVLITLSIVLAYSLIGDENNQAADQADQEAAMELNNATTLLFLLEGRDNRTDLHLLISYSKSNGSINLTSLPSDMYVPVIPAGEGESDMDKLTNIYAFRGGGESVKKSISKALDMKIDHYVTLEENDFANLLNTIGETNFKLNEKKTLFSFDGSQIELPKGTNYLDGEEAAALLTTSAVSNGNGTNWTEEDQLDLSRSVMVNMLSHIEPESIDSLLGDTDSSPDLTTILSGLAATKMNTMRTISIEEQLESVLKDEIYYLQFKEGSAEEIKSKLINFE</sequence>